<keyword evidence="9" id="KW-1185">Reference proteome</keyword>
<evidence type="ECO:0000259" key="7">
    <source>
        <dbReference type="Pfam" id="PF12051"/>
    </source>
</evidence>
<evidence type="ECO:0000313" key="8">
    <source>
        <dbReference type="EMBL" id="KAF9327563.1"/>
    </source>
</evidence>
<dbReference type="PANTHER" id="PTHR43077:SF10">
    <property type="entry name" value="TRANSPORT PERMEASE PROTEIN"/>
    <property type="match status" value="1"/>
</dbReference>
<keyword evidence="3 6" id="KW-1133">Transmembrane helix</keyword>
<gene>
    <name evidence="8" type="ORF">BG006_009157</name>
</gene>
<reference evidence="8" key="1">
    <citation type="journal article" date="2020" name="Fungal Divers.">
        <title>Resolving the Mortierellaceae phylogeny through synthesis of multi-gene phylogenetics and phylogenomics.</title>
        <authorList>
            <person name="Vandepol N."/>
            <person name="Liber J."/>
            <person name="Desiro A."/>
            <person name="Na H."/>
            <person name="Kennedy M."/>
            <person name="Barry K."/>
            <person name="Grigoriev I.V."/>
            <person name="Miller A.N."/>
            <person name="O'Donnell K."/>
            <person name="Stajich J.E."/>
            <person name="Bonito G."/>
        </authorList>
    </citation>
    <scope>NUCLEOTIDE SEQUENCE</scope>
    <source>
        <strain evidence="8">NVP1</strain>
    </source>
</reference>
<feature type="transmembrane region" description="Helical" evidence="6">
    <location>
        <begin position="392"/>
        <end position="412"/>
    </location>
</feature>
<feature type="transmembrane region" description="Helical" evidence="6">
    <location>
        <begin position="77"/>
        <end position="98"/>
    </location>
</feature>
<comment type="caution">
    <text evidence="8">The sequence shown here is derived from an EMBL/GenBank/DDBJ whole genome shotgun (WGS) entry which is preliminary data.</text>
</comment>
<dbReference type="PANTHER" id="PTHR43077">
    <property type="entry name" value="TRANSPORT PERMEASE YVFS-RELATED"/>
    <property type="match status" value="1"/>
</dbReference>
<dbReference type="AlphaFoldDB" id="A0A9P5VJ43"/>
<proteinExistence type="predicted"/>
<dbReference type="Pfam" id="PF12051">
    <property type="entry name" value="DUF3533"/>
    <property type="match status" value="1"/>
</dbReference>
<name>A0A9P5VJ43_9FUNG</name>
<feature type="domain" description="DUF3533" evidence="7">
    <location>
        <begin position="82"/>
        <end position="485"/>
    </location>
</feature>
<keyword evidence="2 6" id="KW-0812">Transmembrane</keyword>
<accession>A0A9P5VJ43</accession>
<evidence type="ECO:0000256" key="5">
    <source>
        <dbReference type="SAM" id="MobiDB-lite"/>
    </source>
</evidence>
<feature type="transmembrane region" description="Helical" evidence="6">
    <location>
        <begin position="424"/>
        <end position="453"/>
    </location>
</feature>
<feature type="transmembrane region" description="Helical" evidence="6">
    <location>
        <begin position="473"/>
        <end position="494"/>
    </location>
</feature>
<feature type="transmembrane region" description="Helical" evidence="6">
    <location>
        <begin position="351"/>
        <end position="372"/>
    </location>
</feature>
<sequence length="515" mass="57772">MSQGDQQYSMATLEKHTSPQSPVEEDAPGVLSSASSTTPVHQPLHTSDPKRSATVPPSLRESFPQFFVLPHLLSKSAWILLFATTVVMVVYTWLYLGALWSPMTRVKNVEIMLYNADNGFDYSQTPVALTQLFQTITHDKSLGSLVRHQIMDPESPLNHVVSWVDVSHQPGWDRDSLIDQVVKGNYWGALYLPANFSNNMLSYAPTSTAVPTVASIKPIAMEYIFDQGRSYATHSIIEKYISKSMDALSKGVERQLLTSPVNLTLLNTMHPLLWIQAIHLSETIMNPVLVYGQNFASYVVFIVLYIGSMLAVFSICKYLPTTVETFGILTLPNETKPTAKRLPKFPALRIVLARFGVATLFSLVHTLFIWMVPQVLHGHQMSEHFSAGYAFAFIWFVGLSFTSIIFLLSQLLTVDGFQGPATMLMILMFTSSGGILDWVVMPGFFRVGVAFPFTYGVKGLRSIYFGSRRDEMWLNWIVVLGWIVVPALITMALARSEIRLRRQTMRRTASIQPEV</sequence>
<evidence type="ECO:0000256" key="1">
    <source>
        <dbReference type="ARBA" id="ARBA00004141"/>
    </source>
</evidence>
<dbReference type="EMBL" id="JAAAUY010000652">
    <property type="protein sequence ID" value="KAF9327563.1"/>
    <property type="molecule type" value="Genomic_DNA"/>
</dbReference>
<dbReference type="Proteomes" id="UP000696485">
    <property type="component" value="Unassembled WGS sequence"/>
</dbReference>
<comment type="subcellular location">
    <subcellularLocation>
        <location evidence="1">Membrane</location>
        <topology evidence="1">Multi-pass membrane protein</topology>
    </subcellularLocation>
</comment>
<evidence type="ECO:0000256" key="3">
    <source>
        <dbReference type="ARBA" id="ARBA00022989"/>
    </source>
</evidence>
<dbReference type="GO" id="GO:0016020">
    <property type="term" value="C:membrane"/>
    <property type="evidence" value="ECO:0007669"/>
    <property type="project" value="UniProtKB-SubCell"/>
</dbReference>
<evidence type="ECO:0000256" key="4">
    <source>
        <dbReference type="ARBA" id="ARBA00023136"/>
    </source>
</evidence>
<protein>
    <recommendedName>
        <fullName evidence="7">DUF3533 domain-containing protein</fullName>
    </recommendedName>
</protein>
<organism evidence="8 9">
    <name type="scientific">Podila minutissima</name>
    <dbReference type="NCBI Taxonomy" id="64525"/>
    <lineage>
        <taxon>Eukaryota</taxon>
        <taxon>Fungi</taxon>
        <taxon>Fungi incertae sedis</taxon>
        <taxon>Mucoromycota</taxon>
        <taxon>Mortierellomycotina</taxon>
        <taxon>Mortierellomycetes</taxon>
        <taxon>Mortierellales</taxon>
        <taxon>Mortierellaceae</taxon>
        <taxon>Podila</taxon>
    </lineage>
</organism>
<evidence type="ECO:0000313" key="9">
    <source>
        <dbReference type="Proteomes" id="UP000696485"/>
    </source>
</evidence>
<feature type="compositionally biased region" description="Polar residues" evidence="5">
    <location>
        <begin position="1"/>
        <end position="10"/>
    </location>
</feature>
<evidence type="ECO:0000256" key="2">
    <source>
        <dbReference type="ARBA" id="ARBA00022692"/>
    </source>
</evidence>
<keyword evidence="4 6" id="KW-0472">Membrane</keyword>
<dbReference type="InterPro" id="IPR022703">
    <property type="entry name" value="DUF3533"/>
</dbReference>
<feature type="transmembrane region" description="Helical" evidence="6">
    <location>
        <begin position="295"/>
        <end position="316"/>
    </location>
</feature>
<feature type="transmembrane region" description="Helical" evidence="6">
    <location>
        <begin position="256"/>
        <end position="275"/>
    </location>
</feature>
<dbReference type="InterPro" id="IPR051328">
    <property type="entry name" value="T7SS_ABC-Transporter"/>
</dbReference>
<feature type="region of interest" description="Disordered" evidence="5">
    <location>
        <begin position="1"/>
        <end position="56"/>
    </location>
</feature>
<evidence type="ECO:0000256" key="6">
    <source>
        <dbReference type="SAM" id="Phobius"/>
    </source>
</evidence>